<organism evidence="1">
    <name type="scientific">Octactis speculum</name>
    <dbReference type="NCBI Taxonomy" id="3111310"/>
    <lineage>
        <taxon>Eukaryota</taxon>
        <taxon>Sar</taxon>
        <taxon>Stramenopiles</taxon>
        <taxon>Ochrophyta</taxon>
        <taxon>Dictyochophyceae</taxon>
        <taxon>Dictyochales</taxon>
        <taxon>Dictyochaceae</taxon>
        <taxon>Octactis</taxon>
    </lineage>
</organism>
<dbReference type="EMBL" id="HBGS01054726">
    <property type="protein sequence ID" value="CAD9474864.1"/>
    <property type="molecule type" value="Transcribed_RNA"/>
</dbReference>
<protein>
    <submittedName>
        <fullName evidence="1">Uncharacterized protein</fullName>
    </submittedName>
</protein>
<gene>
    <name evidence="1" type="ORF">DSPE1174_LOCUS28293</name>
</gene>
<name>A0A7S2GXY2_9STRA</name>
<evidence type="ECO:0000313" key="1">
    <source>
        <dbReference type="EMBL" id="CAD9474864.1"/>
    </source>
</evidence>
<sequence>MNQLGGPSVRFAPFKGGDQRIANKFLKNPGFYGTNPDLRWGFLSREFITQVTERMLITEGGGMYNGRGSDIKLYHANMGGHYNATKARAMKIDAVQRMLAKLGRPHMPFR</sequence>
<accession>A0A7S2GXY2</accession>
<proteinExistence type="predicted"/>
<reference evidence="1" key="1">
    <citation type="submission" date="2021-01" db="EMBL/GenBank/DDBJ databases">
        <authorList>
            <person name="Corre E."/>
            <person name="Pelletier E."/>
            <person name="Niang G."/>
            <person name="Scheremetjew M."/>
            <person name="Finn R."/>
            <person name="Kale V."/>
            <person name="Holt S."/>
            <person name="Cochrane G."/>
            <person name="Meng A."/>
            <person name="Brown T."/>
            <person name="Cohen L."/>
        </authorList>
    </citation>
    <scope>NUCLEOTIDE SEQUENCE</scope>
    <source>
        <strain evidence="1">CCMP1381</strain>
    </source>
</reference>
<dbReference type="AlphaFoldDB" id="A0A7S2GXY2"/>